<dbReference type="InterPro" id="IPR012660">
    <property type="entry name" value="YiiD_C"/>
</dbReference>
<gene>
    <name evidence="2" type="ORF">SAMN05192579_10285</name>
</gene>
<accession>A0A1I3YYX5</accession>
<dbReference type="NCBIfam" id="TIGR02447">
    <property type="entry name" value="yiiD_Cterm"/>
    <property type="match status" value="1"/>
</dbReference>
<sequence length="174" mass="18500">MVSTAPSPTDRHEAAQALVDFIHEGIPLARDMALQLHHYDGEQLTLAAPLAPNVNDKGCAFGGSLVSVMTLTGWGLVELALRARNEDCDVFVGESTVRYLSPVWDDFLSAAQLAPEADWATFFGTLAARGKARIEVTCAVPGDEGKPAATLSARFVAKRRAHPRTDAASANAAK</sequence>
<keyword evidence="3" id="KW-1185">Reference proteome</keyword>
<dbReference type="RefSeq" id="WP_092701260.1">
    <property type="nucleotide sequence ID" value="NZ_FOSR01000002.1"/>
</dbReference>
<protein>
    <submittedName>
        <fullName evidence="2">Thioesterase domain-containing protein, putative</fullName>
    </submittedName>
</protein>
<evidence type="ECO:0000313" key="2">
    <source>
        <dbReference type="EMBL" id="SFK36386.1"/>
    </source>
</evidence>
<evidence type="ECO:0000313" key="3">
    <source>
        <dbReference type="Proteomes" id="UP000198725"/>
    </source>
</evidence>
<evidence type="ECO:0000259" key="1">
    <source>
        <dbReference type="Pfam" id="PF09500"/>
    </source>
</evidence>
<dbReference type="Pfam" id="PF09500">
    <property type="entry name" value="YiiD_C"/>
    <property type="match status" value="1"/>
</dbReference>
<dbReference type="AlphaFoldDB" id="A0A1I3YYX5"/>
<dbReference type="Proteomes" id="UP000198725">
    <property type="component" value="Unassembled WGS sequence"/>
</dbReference>
<dbReference type="EMBL" id="FOSR01000002">
    <property type="protein sequence ID" value="SFK36386.1"/>
    <property type="molecule type" value="Genomic_DNA"/>
</dbReference>
<feature type="domain" description="Thioesterase putative" evidence="1">
    <location>
        <begin position="16"/>
        <end position="158"/>
    </location>
</feature>
<dbReference type="SUPFAM" id="SSF54637">
    <property type="entry name" value="Thioesterase/thiol ester dehydrase-isomerase"/>
    <property type="match status" value="1"/>
</dbReference>
<proteinExistence type="predicted"/>
<organism evidence="2 3">
    <name type="scientific">Rhodanobacter glycinis</name>
    <dbReference type="NCBI Taxonomy" id="582702"/>
    <lineage>
        <taxon>Bacteria</taxon>
        <taxon>Pseudomonadati</taxon>
        <taxon>Pseudomonadota</taxon>
        <taxon>Gammaproteobacteria</taxon>
        <taxon>Lysobacterales</taxon>
        <taxon>Rhodanobacteraceae</taxon>
        <taxon>Rhodanobacter</taxon>
    </lineage>
</organism>
<dbReference type="InterPro" id="IPR029069">
    <property type="entry name" value="HotDog_dom_sf"/>
</dbReference>
<name>A0A1I3YYX5_9GAMM</name>
<dbReference type="Gene3D" id="3.10.129.10">
    <property type="entry name" value="Hotdog Thioesterase"/>
    <property type="match status" value="1"/>
</dbReference>
<reference evidence="3" key="1">
    <citation type="submission" date="2016-10" db="EMBL/GenBank/DDBJ databases">
        <authorList>
            <person name="Varghese N."/>
            <person name="Submissions S."/>
        </authorList>
    </citation>
    <scope>NUCLEOTIDE SEQUENCE [LARGE SCALE GENOMIC DNA]</scope>
    <source>
        <strain evidence="3">MO64</strain>
    </source>
</reference>